<proteinExistence type="predicted"/>
<dbReference type="GO" id="GO:0006351">
    <property type="term" value="P:DNA-templated transcription"/>
    <property type="evidence" value="ECO:0007669"/>
    <property type="project" value="InterPro"/>
</dbReference>
<evidence type="ECO:0000313" key="9">
    <source>
        <dbReference type="EMBL" id="KAF9521405.1"/>
    </source>
</evidence>
<dbReference type="Gene3D" id="1.10.274.100">
    <property type="entry name" value="RNA polymerase Rpb1, domain 3"/>
    <property type="match status" value="1"/>
</dbReference>
<reference evidence="9" key="1">
    <citation type="submission" date="2020-11" db="EMBL/GenBank/DDBJ databases">
        <authorList>
            <consortium name="DOE Joint Genome Institute"/>
            <person name="Ahrendt S."/>
            <person name="Riley R."/>
            <person name="Andreopoulos W."/>
            <person name="Labutti K."/>
            <person name="Pangilinan J."/>
            <person name="Ruiz-Duenas F.J."/>
            <person name="Barrasa J.M."/>
            <person name="Sanchez-Garcia M."/>
            <person name="Camarero S."/>
            <person name="Miyauchi S."/>
            <person name="Serrano A."/>
            <person name="Linde D."/>
            <person name="Babiker R."/>
            <person name="Drula E."/>
            <person name="Ayuso-Fernandez I."/>
            <person name="Pacheco R."/>
            <person name="Padilla G."/>
            <person name="Ferreira P."/>
            <person name="Barriuso J."/>
            <person name="Kellner H."/>
            <person name="Castanera R."/>
            <person name="Alfaro M."/>
            <person name="Ramirez L."/>
            <person name="Pisabarro A.G."/>
            <person name="Kuo A."/>
            <person name="Tritt A."/>
            <person name="Lipzen A."/>
            <person name="He G."/>
            <person name="Yan M."/>
            <person name="Ng V."/>
            <person name="Cullen D."/>
            <person name="Martin F."/>
            <person name="Rosso M.-N."/>
            <person name="Henrissat B."/>
            <person name="Hibbett D."/>
            <person name="Martinez A.T."/>
            <person name="Grigoriev I.V."/>
        </authorList>
    </citation>
    <scope>NUCLEOTIDE SEQUENCE</scope>
    <source>
        <strain evidence="9">CBS 506.95</strain>
    </source>
</reference>
<dbReference type="InterPro" id="IPR007066">
    <property type="entry name" value="RNA_pol_Rpb1_3"/>
</dbReference>
<accession>A0A9P6BC97</accession>
<dbReference type="GO" id="GO:0003899">
    <property type="term" value="F:DNA-directed RNA polymerase activity"/>
    <property type="evidence" value="ECO:0007669"/>
    <property type="project" value="UniProtKB-EC"/>
</dbReference>
<evidence type="ECO:0000256" key="2">
    <source>
        <dbReference type="ARBA" id="ARBA00022478"/>
    </source>
</evidence>
<gene>
    <name evidence="9" type="ORF">CPB83DRAFT_928288</name>
</gene>
<evidence type="ECO:0000256" key="5">
    <source>
        <dbReference type="ARBA" id="ARBA00023163"/>
    </source>
</evidence>
<protein>
    <recommendedName>
        <fullName evidence="1">DNA-directed RNA polymerase</fullName>
        <ecNumber evidence="1">2.7.7.6</ecNumber>
    </recommendedName>
</protein>
<keyword evidence="2" id="KW-0240">DNA-directed RNA polymerase</keyword>
<keyword evidence="10" id="KW-1185">Reference proteome</keyword>
<organism evidence="9 10">
    <name type="scientific">Crepidotus variabilis</name>
    <dbReference type="NCBI Taxonomy" id="179855"/>
    <lineage>
        <taxon>Eukaryota</taxon>
        <taxon>Fungi</taxon>
        <taxon>Dikarya</taxon>
        <taxon>Basidiomycota</taxon>
        <taxon>Agaricomycotina</taxon>
        <taxon>Agaricomycetes</taxon>
        <taxon>Agaricomycetidae</taxon>
        <taxon>Agaricales</taxon>
        <taxon>Agaricineae</taxon>
        <taxon>Crepidotaceae</taxon>
        <taxon>Crepidotus</taxon>
    </lineage>
</organism>
<dbReference type="Gene3D" id="6.20.50.80">
    <property type="match status" value="1"/>
</dbReference>
<dbReference type="Gene3D" id="6.10.250.2940">
    <property type="match status" value="1"/>
</dbReference>
<evidence type="ECO:0000256" key="1">
    <source>
        <dbReference type="ARBA" id="ARBA00012418"/>
    </source>
</evidence>
<dbReference type="OrthoDB" id="270392at2759"/>
<feature type="domain" description="RNA polymerase Rpb1" evidence="7">
    <location>
        <begin position="336"/>
        <end position="501"/>
    </location>
</feature>
<evidence type="ECO:0000256" key="3">
    <source>
        <dbReference type="ARBA" id="ARBA00022679"/>
    </source>
</evidence>
<dbReference type="InterPro" id="IPR007083">
    <property type="entry name" value="RNA_pol_Rpb1_4"/>
</dbReference>
<dbReference type="InterPro" id="IPR045867">
    <property type="entry name" value="DNA-dir_RpoC_beta_prime"/>
</dbReference>
<evidence type="ECO:0000259" key="6">
    <source>
        <dbReference type="Pfam" id="PF04983"/>
    </source>
</evidence>
<feature type="domain" description="RNA polymerase Rpb1" evidence="8">
    <location>
        <begin position="158"/>
        <end position="262"/>
    </location>
</feature>
<dbReference type="EMBL" id="MU158078">
    <property type="protein sequence ID" value="KAF9521405.1"/>
    <property type="molecule type" value="Genomic_DNA"/>
</dbReference>
<dbReference type="InterPro" id="IPR042102">
    <property type="entry name" value="RNA_pol_Rpb1_3_sf"/>
</dbReference>
<evidence type="ECO:0000259" key="8">
    <source>
        <dbReference type="Pfam" id="PF05000"/>
    </source>
</evidence>
<evidence type="ECO:0000256" key="4">
    <source>
        <dbReference type="ARBA" id="ARBA00022695"/>
    </source>
</evidence>
<dbReference type="Pfam" id="PF05000">
    <property type="entry name" value="RNA_pol_Rpb1_4"/>
    <property type="match status" value="1"/>
</dbReference>
<dbReference type="SUPFAM" id="SSF64484">
    <property type="entry name" value="beta and beta-prime subunits of DNA dependent RNA-polymerase"/>
    <property type="match status" value="1"/>
</dbReference>
<dbReference type="FunFam" id="1.10.132.30:FF:000001">
    <property type="entry name" value="DNA-directed RNA polymerase subunit"/>
    <property type="match status" value="1"/>
</dbReference>
<keyword evidence="3" id="KW-0808">Transferase</keyword>
<keyword evidence="4" id="KW-0548">Nucleotidyltransferase</keyword>
<evidence type="ECO:0000313" key="10">
    <source>
        <dbReference type="Proteomes" id="UP000807306"/>
    </source>
</evidence>
<comment type="caution">
    <text evidence="9">The sequence shown here is derived from an EMBL/GenBank/DDBJ whole genome shotgun (WGS) entry which is preliminary data.</text>
</comment>
<sequence>MNTQSQDCFLDWNQVQNILLWVPEWDGTFPTPAIIKPKPLWTGKQILSMAIPRGINIFWSPNPKSSSPVFDDGVLIENGELIFGIIEKKTGSFTSYSAEKGPEATRQLFTGLQMVVNYWLFHNGFSIGIGNTIADQKTMSFITQTIAARKGDVAKIIDDATHNRLKASPGMTIRESFGSKVERELNLARDKSGKHAQEHLKEDNNVKRMVVAGSKGSFINISQMSVCVGQQSVEGRRIPFGFKHQTLPHFTKDDFSPESRGFAENSYLRGLTPQEFFFHAMAGREGLIDTAVKTAETGYIRRRLVKALEDVMVCYDGTVRNSLEDLVQWVYGEDGMDSAFIEKQTIKTLHNYRVDVTDPAGGFLPGILQLGVDHSSLDLQVKLDEEFGRLVEDRRLLRDFIFPRVSTNQPITSPSTFIAFQKPSDLEPAYIVDKVDELGKRLVVVRGDDPLSQEAQDNATLNFRMHTCATLATRRVLEKFHLTKEAFDWVVGEIETKFNQSVAHPV</sequence>
<dbReference type="Pfam" id="PF04992">
    <property type="entry name" value="RNA_pol_Rpb1_6"/>
    <property type="match status" value="1"/>
</dbReference>
<name>A0A9P6BC97_9AGAR</name>
<dbReference type="Gene3D" id="1.10.132.30">
    <property type="match status" value="1"/>
</dbReference>
<dbReference type="PANTHER" id="PTHR19376:SF37">
    <property type="entry name" value="DNA-DIRECTED RNA POLYMERASE II SUBUNIT RPB1"/>
    <property type="match status" value="1"/>
</dbReference>
<dbReference type="Proteomes" id="UP000807306">
    <property type="component" value="Unassembled WGS sequence"/>
</dbReference>
<dbReference type="InterPro" id="IPR007075">
    <property type="entry name" value="RNA_pol_Rpb1_6"/>
</dbReference>
<dbReference type="GO" id="GO:0005665">
    <property type="term" value="C:RNA polymerase II, core complex"/>
    <property type="evidence" value="ECO:0007669"/>
    <property type="project" value="TreeGrafter"/>
</dbReference>
<dbReference type="AlphaFoldDB" id="A0A9P6BC97"/>
<feature type="domain" description="RNA polymerase Rpb1" evidence="6">
    <location>
        <begin position="6"/>
        <end position="132"/>
    </location>
</feature>
<dbReference type="InterPro" id="IPR038120">
    <property type="entry name" value="Rpb1_funnel_sf"/>
</dbReference>
<evidence type="ECO:0000259" key="7">
    <source>
        <dbReference type="Pfam" id="PF04992"/>
    </source>
</evidence>
<dbReference type="PANTHER" id="PTHR19376">
    <property type="entry name" value="DNA-DIRECTED RNA POLYMERASE"/>
    <property type="match status" value="1"/>
</dbReference>
<dbReference type="EC" id="2.7.7.6" evidence="1"/>
<dbReference type="Pfam" id="PF04983">
    <property type="entry name" value="RNA_pol_Rpb1_3"/>
    <property type="match status" value="1"/>
</dbReference>
<dbReference type="GO" id="GO:0003677">
    <property type="term" value="F:DNA binding"/>
    <property type="evidence" value="ECO:0007669"/>
    <property type="project" value="InterPro"/>
</dbReference>
<keyword evidence="5" id="KW-0804">Transcription</keyword>